<protein>
    <submittedName>
        <fullName evidence="1">Uncharacterized protein</fullName>
    </submittedName>
</protein>
<name>R9GXJ8_9SPHI</name>
<organism evidence="1 2">
    <name type="scientific">Arcticibacter svalbardensis MN12-7</name>
    <dbReference type="NCBI Taxonomy" id="1150600"/>
    <lineage>
        <taxon>Bacteria</taxon>
        <taxon>Pseudomonadati</taxon>
        <taxon>Bacteroidota</taxon>
        <taxon>Sphingobacteriia</taxon>
        <taxon>Sphingobacteriales</taxon>
        <taxon>Sphingobacteriaceae</taxon>
        <taxon>Arcticibacter</taxon>
    </lineage>
</organism>
<dbReference type="Proteomes" id="UP000014174">
    <property type="component" value="Unassembled WGS sequence"/>
</dbReference>
<reference evidence="1 2" key="1">
    <citation type="journal article" date="2013" name="Genome Announc.">
        <title>Draft Genome Sequence of Arcticibacter svalbardensis Strain MN12-7T, a Member of the Family Sphingobacteriaceae Isolated from an Arctic Soil Sample.</title>
        <authorList>
            <person name="Shivaji S."/>
            <person name="Ara S."/>
            <person name="Prasad S."/>
            <person name="Manasa B.P."/>
            <person name="Begum Z."/>
            <person name="Singh A."/>
            <person name="Kumar Pinnaka A."/>
        </authorList>
    </citation>
    <scope>NUCLEOTIDE SEQUENCE [LARGE SCALE GENOMIC DNA]</scope>
    <source>
        <strain evidence="1 2">MN12-7</strain>
    </source>
</reference>
<evidence type="ECO:0000313" key="2">
    <source>
        <dbReference type="Proteomes" id="UP000014174"/>
    </source>
</evidence>
<keyword evidence="2" id="KW-1185">Reference proteome</keyword>
<dbReference type="AlphaFoldDB" id="R9GXJ8"/>
<accession>R9GXJ8</accession>
<sequence>MKPGDKVICINALIDANKKEEIRRDFEIWVTKDKEYTIREILDNKGIVTGVLLEEIYNIPKFFKLINMNQEPAFAIWRFRKLNYATAAAAEEHEAELVEVEIERKKEALPLKQKP</sequence>
<comment type="caution">
    <text evidence="1">The sequence shown here is derived from an EMBL/GenBank/DDBJ whole genome shotgun (WGS) entry which is preliminary data.</text>
</comment>
<dbReference type="STRING" id="1150600.ADIARSV_0620"/>
<gene>
    <name evidence="1" type="ORF">ADIARSV_0620</name>
</gene>
<proteinExistence type="predicted"/>
<evidence type="ECO:0000313" key="1">
    <source>
        <dbReference type="EMBL" id="EOR96215.1"/>
    </source>
</evidence>
<dbReference type="EMBL" id="AQPN01000022">
    <property type="protein sequence ID" value="EOR96215.1"/>
    <property type="molecule type" value="Genomic_DNA"/>
</dbReference>
<dbReference type="OrthoDB" id="796479at2"/>
<dbReference type="RefSeq" id="WP_016193869.1">
    <property type="nucleotide sequence ID" value="NZ_AQPN01000022.1"/>
</dbReference>